<evidence type="ECO:0000313" key="2">
    <source>
        <dbReference type="EMBL" id="TPX12601.1"/>
    </source>
</evidence>
<dbReference type="InParanoid" id="A0A507B6E7"/>
<feature type="compositionally biased region" description="Polar residues" evidence="1">
    <location>
        <begin position="16"/>
        <end position="46"/>
    </location>
</feature>
<dbReference type="EMBL" id="SKBQ01000003">
    <property type="protein sequence ID" value="TPX12601.1"/>
    <property type="molecule type" value="Genomic_DNA"/>
</dbReference>
<gene>
    <name evidence="2" type="ORF">E0L32_000778</name>
</gene>
<dbReference type="RefSeq" id="XP_030994312.1">
    <property type="nucleotide sequence ID" value="XM_031142565.1"/>
</dbReference>
<dbReference type="GeneID" id="41968225"/>
<proteinExistence type="predicted"/>
<name>A0A507B6E7_9PEZI</name>
<keyword evidence="3" id="KW-1185">Reference proteome</keyword>
<protein>
    <submittedName>
        <fullName evidence="2">Uncharacterized protein</fullName>
    </submittedName>
</protein>
<accession>A0A507B6E7</accession>
<evidence type="ECO:0000256" key="1">
    <source>
        <dbReference type="SAM" id="MobiDB-lite"/>
    </source>
</evidence>
<feature type="compositionally biased region" description="Basic residues" evidence="1">
    <location>
        <begin position="1"/>
        <end position="14"/>
    </location>
</feature>
<reference evidence="2 3" key="1">
    <citation type="submission" date="2019-06" db="EMBL/GenBank/DDBJ databases">
        <title>Draft genome sequence of the filamentous fungus Phialemoniopsis curvata isolated from diesel fuel.</title>
        <authorList>
            <person name="Varaljay V.A."/>
            <person name="Lyon W.J."/>
            <person name="Crouch A.L."/>
            <person name="Drake C.E."/>
            <person name="Hollomon J.M."/>
            <person name="Nadeau L.J."/>
            <person name="Nunn H.S."/>
            <person name="Stevenson B.S."/>
            <person name="Bojanowski C.L."/>
            <person name="Crookes-Goodson W.J."/>
        </authorList>
    </citation>
    <scope>NUCLEOTIDE SEQUENCE [LARGE SCALE GENOMIC DNA]</scope>
    <source>
        <strain evidence="2 3">D216</strain>
    </source>
</reference>
<dbReference type="Proteomes" id="UP000319257">
    <property type="component" value="Unassembled WGS sequence"/>
</dbReference>
<comment type="caution">
    <text evidence="2">The sequence shown here is derived from an EMBL/GenBank/DDBJ whole genome shotgun (WGS) entry which is preliminary data.</text>
</comment>
<dbReference type="AlphaFoldDB" id="A0A507B6E7"/>
<organism evidence="2 3">
    <name type="scientific">Thyridium curvatum</name>
    <dbReference type="NCBI Taxonomy" id="1093900"/>
    <lineage>
        <taxon>Eukaryota</taxon>
        <taxon>Fungi</taxon>
        <taxon>Dikarya</taxon>
        <taxon>Ascomycota</taxon>
        <taxon>Pezizomycotina</taxon>
        <taxon>Sordariomycetes</taxon>
        <taxon>Sordariomycetidae</taxon>
        <taxon>Thyridiales</taxon>
        <taxon>Thyridiaceae</taxon>
        <taxon>Thyridium</taxon>
    </lineage>
</organism>
<sequence>MAARGKRRRGKKNKGTSQAGKTHLQNGKPNSYSLPKSQPAQKQPSGAKQHAPQAKQTLPCDSASPADRRNWKAYLKSLRRDRQLEHLIGNGRAAFELFRKEMIVCRNDFKYVLGGMDDRLRKLEEMVLPDADHGNADLGDTLHHDIYEDPDFDSYEAPDDMEEERFSEAFASFCDDY</sequence>
<evidence type="ECO:0000313" key="3">
    <source>
        <dbReference type="Proteomes" id="UP000319257"/>
    </source>
</evidence>
<feature type="region of interest" description="Disordered" evidence="1">
    <location>
        <begin position="1"/>
        <end position="66"/>
    </location>
</feature>